<dbReference type="EMBL" id="LXWN01000002">
    <property type="protein sequence ID" value="PTL87516.1"/>
    <property type="molecule type" value="Genomic_DNA"/>
</dbReference>
<accession>A0A2R6TA78</accession>
<keyword evidence="3" id="KW-1185">Reference proteome</keyword>
<feature type="transmembrane region" description="Helical" evidence="1">
    <location>
        <begin position="242"/>
        <end position="262"/>
    </location>
</feature>
<dbReference type="InterPro" id="IPR013783">
    <property type="entry name" value="Ig-like_fold"/>
</dbReference>
<evidence type="ECO:0000256" key="1">
    <source>
        <dbReference type="SAM" id="Phobius"/>
    </source>
</evidence>
<dbReference type="NCBIfam" id="TIGR04296">
    <property type="entry name" value="PEFG-CTERM"/>
    <property type="match status" value="1"/>
</dbReference>
<sequence length="272" mass="28534">MNVQSIVLLMAVMAVGSMGAASQAFAADTPIPLQIESNGVNFDHNSTIEINGQVGNMRDGTPVTVIVTGATGVVTIEQITPSSDGSFSLSVNTASPLMKYDGEYKIKATYGDAGINDVIVVTLEGGLVKQAPSHSGHEEGHHEAADLTKQLDYNISGGMVESITATGDDSLLVSIHMAEDDGELTITLSEDIITPFNDGSFFVLVNGEESDDAHQMGNKLMIPFDATTTDIEIVGTHVVPEFGTIAMIVLAVAIVSIIAVSAKSRLSIMPRI</sequence>
<evidence type="ECO:0000313" key="2">
    <source>
        <dbReference type="EMBL" id="PTL87516.1"/>
    </source>
</evidence>
<name>A0A2R6TA78_9ARCH</name>
<comment type="caution">
    <text evidence="2">The sequence shown here is derived from an EMBL/GenBank/DDBJ whole genome shotgun (WGS) entry which is preliminary data.</text>
</comment>
<evidence type="ECO:0000313" key="3">
    <source>
        <dbReference type="Proteomes" id="UP000241022"/>
    </source>
</evidence>
<dbReference type="RefSeq" id="WP_107734698.1">
    <property type="nucleotide sequence ID" value="NZ_LXWN01000002.1"/>
</dbReference>
<reference evidence="2 3" key="1">
    <citation type="submission" date="2018-04" db="EMBL/GenBank/DDBJ databases">
        <title>Transcriptomics of ammonia oxidizing archaea.</title>
        <authorList>
            <person name="Carini P."/>
        </authorList>
    </citation>
    <scope>NUCLEOTIDE SEQUENCE [LARGE SCALE GENOMIC DNA]</scope>
    <source>
        <strain evidence="2 3">U25</strain>
    </source>
</reference>
<dbReference type="Proteomes" id="UP000241022">
    <property type="component" value="Unassembled WGS sequence"/>
</dbReference>
<organism evidence="2 3">
    <name type="scientific">Candidatus Nitrosopelagicus brevis</name>
    <dbReference type="NCBI Taxonomy" id="1410606"/>
    <lineage>
        <taxon>Archaea</taxon>
        <taxon>Nitrososphaerota</taxon>
    </lineage>
</organism>
<keyword evidence="1" id="KW-1133">Transmembrane helix</keyword>
<evidence type="ECO:0008006" key="4">
    <source>
        <dbReference type="Google" id="ProtNLM"/>
    </source>
</evidence>
<proteinExistence type="predicted"/>
<gene>
    <name evidence="2" type="ORF">A7X95_06430</name>
</gene>
<keyword evidence="1" id="KW-0472">Membrane</keyword>
<keyword evidence="1" id="KW-0812">Transmembrane</keyword>
<dbReference type="Gene3D" id="2.60.40.10">
    <property type="entry name" value="Immunoglobulins"/>
    <property type="match status" value="1"/>
</dbReference>
<dbReference type="InterPro" id="IPR027560">
    <property type="entry name" value="PEFG-CTERM"/>
</dbReference>
<dbReference type="AlphaFoldDB" id="A0A2R6TA78"/>
<protein>
    <recommendedName>
        <fullName evidence="4">PEFG-CTERM sorting domain-containing protein</fullName>
    </recommendedName>
</protein>